<keyword evidence="4" id="KW-1185">Reference proteome</keyword>
<evidence type="ECO:0008006" key="5">
    <source>
        <dbReference type="Google" id="ProtNLM"/>
    </source>
</evidence>
<dbReference type="Gramene" id="EFJ30066">
    <property type="protein sequence ID" value="EFJ30066"/>
    <property type="gene ID" value="SELMODRAFT_90384"/>
</dbReference>
<accession>D8RC50</accession>
<evidence type="ECO:0000313" key="4">
    <source>
        <dbReference type="Proteomes" id="UP000001514"/>
    </source>
</evidence>
<dbReference type="Proteomes" id="UP000001514">
    <property type="component" value="Unassembled WGS sequence"/>
</dbReference>
<proteinExistence type="inferred from homology"/>
<protein>
    <recommendedName>
        <fullName evidence="5">SAUR family protein</fullName>
    </recommendedName>
</protein>
<sequence length="140" mass="16034">MKVQKVWSSFKRYQKLASLERTHSFPGRCFPSSRIYDDSDSEGCRSRDVQQGYLAVYVGPERLRFLLKTQYLNHRLFRELLEKAEEEFGHHHNGGLTIHCEVEVFEDLLWRVASGETAAPPGPRPPPPPHSLTLLSVQSG</sequence>
<dbReference type="GO" id="GO:0009733">
    <property type="term" value="P:response to auxin"/>
    <property type="evidence" value="ECO:0007669"/>
    <property type="project" value="InterPro"/>
</dbReference>
<feature type="compositionally biased region" description="Pro residues" evidence="2">
    <location>
        <begin position="120"/>
        <end position="130"/>
    </location>
</feature>
<evidence type="ECO:0000256" key="2">
    <source>
        <dbReference type="SAM" id="MobiDB-lite"/>
    </source>
</evidence>
<dbReference type="OMA" id="IRVVNSC"/>
<dbReference type="AlphaFoldDB" id="D8RC50"/>
<dbReference type="EMBL" id="GL377576">
    <property type="protein sequence ID" value="EFJ30066.1"/>
    <property type="molecule type" value="Genomic_DNA"/>
</dbReference>
<dbReference type="Pfam" id="PF02519">
    <property type="entry name" value="Auxin_inducible"/>
    <property type="match status" value="1"/>
</dbReference>
<dbReference type="PANTHER" id="PTHR31374:SF7">
    <property type="entry name" value="SAUR-LIKE AUXIN-RESPONSIVE PROTEIN FAMILY"/>
    <property type="match status" value="1"/>
</dbReference>
<dbReference type="InParanoid" id="D8RC50"/>
<feature type="region of interest" description="Disordered" evidence="2">
    <location>
        <begin position="116"/>
        <end position="140"/>
    </location>
</feature>
<dbReference type="KEGG" id="smo:SELMODRAFT_90384"/>
<evidence type="ECO:0000256" key="1">
    <source>
        <dbReference type="ARBA" id="ARBA00006974"/>
    </source>
</evidence>
<reference evidence="3 4" key="1">
    <citation type="journal article" date="2011" name="Science">
        <title>The Selaginella genome identifies genetic changes associated with the evolution of vascular plants.</title>
        <authorList>
            <person name="Banks J.A."/>
            <person name="Nishiyama T."/>
            <person name="Hasebe M."/>
            <person name="Bowman J.L."/>
            <person name="Gribskov M."/>
            <person name="dePamphilis C."/>
            <person name="Albert V.A."/>
            <person name="Aono N."/>
            <person name="Aoyama T."/>
            <person name="Ambrose B.A."/>
            <person name="Ashton N.W."/>
            <person name="Axtell M.J."/>
            <person name="Barker E."/>
            <person name="Barker M.S."/>
            <person name="Bennetzen J.L."/>
            <person name="Bonawitz N.D."/>
            <person name="Chapple C."/>
            <person name="Cheng C."/>
            <person name="Correa L.G."/>
            <person name="Dacre M."/>
            <person name="DeBarry J."/>
            <person name="Dreyer I."/>
            <person name="Elias M."/>
            <person name="Engstrom E.M."/>
            <person name="Estelle M."/>
            <person name="Feng L."/>
            <person name="Finet C."/>
            <person name="Floyd S.K."/>
            <person name="Frommer W.B."/>
            <person name="Fujita T."/>
            <person name="Gramzow L."/>
            <person name="Gutensohn M."/>
            <person name="Harholt J."/>
            <person name="Hattori M."/>
            <person name="Heyl A."/>
            <person name="Hirai T."/>
            <person name="Hiwatashi Y."/>
            <person name="Ishikawa M."/>
            <person name="Iwata M."/>
            <person name="Karol K.G."/>
            <person name="Koehler B."/>
            <person name="Kolukisaoglu U."/>
            <person name="Kubo M."/>
            <person name="Kurata T."/>
            <person name="Lalonde S."/>
            <person name="Li K."/>
            <person name="Li Y."/>
            <person name="Litt A."/>
            <person name="Lyons E."/>
            <person name="Manning G."/>
            <person name="Maruyama T."/>
            <person name="Michael T.P."/>
            <person name="Mikami K."/>
            <person name="Miyazaki S."/>
            <person name="Morinaga S."/>
            <person name="Murata T."/>
            <person name="Mueller-Roeber B."/>
            <person name="Nelson D.R."/>
            <person name="Obara M."/>
            <person name="Oguri Y."/>
            <person name="Olmstead R.G."/>
            <person name="Onodera N."/>
            <person name="Petersen B.L."/>
            <person name="Pils B."/>
            <person name="Prigge M."/>
            <person name="Rensing S.A."/>
            <person name="Riano-Pachon D.M."/>
            <person name="Roberts A.W."/>
            <person name="Sato Y."/>
            <person name="Scheller H.V."/>
            <person name="Schulz B."/>
            <person name="Schulz C."/>
            <person name="Shakirov E.V."/>
            <person name="Shibagaki N."/>
            <person name="Shinohara N."/>
            <person name="Shippen D.E."/>
            <person name="Soerensen I."/>
            <person name="Sotooka R."/>
            <person name="Sugimoto N."/>
            <person name="Sugita M."/>
            <person name="Sumikawa N."/>
            <person name="Tanurdzic M."/>
            <person name="Theissen G."/>
            <person name="Ulvskov P."/>
            <person name="Wakazuki S."/>
            <person name="Weng J.K."/>
            <person name="Willats W.W."/>
            <person name="Wipf D."/>
            <person name="Wolf P.G."/>
            <person name="Yang L."/>
            <person name="Zimmer A.D."/>
            <person name="Zhu Q."/>
            <person name="Mitros T."/>
            <person name="Hellsten U."/>
            <person name="Loque D."/>
            <person name="Otillar R."/>
            <person name="Salamov A."/>
            <person name="Schmutz J."/>
            <person name="Shapiro H."/>
            <person name="Lindquist E."/>
            <person name="Lucas S."/>
            <person name="Rokhsar D."/>
            <person name="Grigoriev I.V."/>
        </authorList>
    </citation>
    <scope>NUCLEOTIDE SEQUENCE [LARGE SCALE GENOMIC DNA]</scope>
</reference>
<dbReference type="PANTHER" id="PTHR31374">
    <property type="entry name" value="AUXIN-INDUCED PROTEIN-LIKE-RELATED"/>
    <property type="match status" value="1"/>
</dbReference>
<gene>
    <name evidence="3" type="ORF">SELMODRAFT_90384</name>
</gene>
<dbReference type="OrthoDB" id="1916968at2759"/>
<comment type="similarity">
    <text evidence="1">Belongs to the ARG7 family.</text>
</comment>
<dbReference type="HOGENOM" id="CLU_1838576_0_0_1"/>
<dbReference type="eggNOG" id="ENOG502S0KJ">
    <property type="taxonomic scope" value="Eukaryota"/>
</dbReference>
<organism evidence="4">
    <name type="scientific">Selaginella moellendorffii</name>
    <name type="common">Spikemoss</name>
    <dbReference type="NCBI Taxonomy" id="88036"/>
    <lineage>
        <taxon>Eukaryota</taxon>
        <taxon>Viridiplantae</taxon>
        <taxon>Streptophyta</taxon>
        <taxon>Embryophyta</taxon>
        <taxon>Tracheophyta</taxon>
        <taxon>Lycopodiopsida</taxon>
        <taxon>Selaginellales</taxon>
        <taxon>Selaginellaceae</taxon>
        <taxon>Selaginella</taxon>
    </lineage>
</organism>
<evidence type="ECO:0000313" key="3">
    <source>
        <dbReference type="EMBL" id="EFJ30066.1"/>
    </source>
</evidence>
<dbReference type="InterPro" id="IPR003676">
    <property type="entry name" value="SAUR_fam"/>
</dbReference>
<name>D8RC50_SELML</name>